<dbReference type="EMBL" id="CYZD01000015">
    <property type="protein sequence ID" value="CUO59802.1"/>
    <property type="molecule type" value="Genomic_DNA"/>
</dbReference>
<gene>
    <name evidence="1" type="ORF">ERS852394_02562</name>
</gene>
<protein>
    <submittedName>
        <fullName evidence="1">Uncharacterized protein</fullName>
    </submittedName>
</protein>
<dbReference type="Proteomes" id="UP000095409">
    <property type="component" value="Unassembled WGS sequence"/>
</dbReference>
<dbReference type="AlphaFoldDB" id="A0A174GBC8"/>
<accession>A0A174GBC8</accession>
<reference evidence="1 2" key="1">
    <citation type="submission" date="2015-09" db="EMBL/GenBank/DDBJ databases">
        <authorList>
            <consortium name="Pathogen Informatics"/>
        </authorList>
    </citation>
    <scope>NUCLEOTIDE SEQUENCE [LARGE SCALE GENOMIC DNA]</scope>
    <source>
        <strain evidence="1 2">2789STDY5608837</strain>
    </source>
</reference>
<proteinExistence type="predicted"/>
<name>A0A174GBC8_9FIRM</name>
<sequence length="247" mass="27764">MPTSEFEKKIHRWASLICCFGSYRCLVRVGSICNLLELDLQMPGQVWKHLQFVGYEFADTYPGVGSICNLLELDLQMPGRGRKHLQFAGIGFVDAWSGSEASATCWNWSCRCLAGVGSICNLLELDLQMPGRGRKHLQFVGYEFADTYPGVGSICNLLKLELQMPDQGWNHLQFVGYEFADTYPGVGSICNLLELDLQMPGQGWKHLQLVGIGFADAYYQVDIKNPTTIEVGLFFYVEKEQNVLVDK</sequence>
<evidence type="ECO:0000313" key="2">
    <source>
        <dbReference type="Proteomes" id="UP000095409"/>
    </source>
</evidence>
<organism evidence="1 2">
    <name type="scientific">Blautia obeum</name>
    <dbReference type="NCBI Taxonomy" id="40520"/>
    <lineage>
        <taxon>Bacteria</taxon>
        <taxon>Bacillati</taxon>
        <taxon>Bacillota</taxon>
        <taxon>Clostridia</taxon>
        <taxon>Lachnospirales</taxon>
        <taxon>Lachnospiraceae</taxon>
        <taxon>Blautia</taxon>
    </lineage>
</organism>
<evidence type="ECO:0000313" key="1">
    <source>
        <dbReference type="EMBL" id="CUO59802.1"/>
    </source>
</evidence>